<organism evidence="4 5">
    <name type="scientific">Klebsormidium nitens</name>
    <name type="common">Green alga</name>
    <name type="synonym">Ulothrix nitens</name>
    <dbReference type="NCBI Taxonomy" id="105231"/>
    <lineage>
        <taxon>Eukaryota</taxon>
        <taxon>Viridiplantae</taxon>
        <taxon>Streptophyta</taxon>
        <taxon>Klebsormidiophyceae</taxon>
        <taxon>Klebsormidiales</taxon>
        <taxon>Klebsormidiaceae</taxon>
        <taxon>Klebsormidium</taxon>
    </lineage>
</organism>
<dbReference type="PANTHER" id="PTHR46656:SF3">
    <property type="entry name" value="PUTATIVE-RELATED"/>
    <property type="match status" value="1"/>
</dbReference>
<protein>
    <recommendedName>
        <fullName evidence="3">Glycosyl transferase family 1 domain-containing protein</fullName>
    </recommendedName>
</protein>
<dbReference type="OrthoDB" id="2193793at2759"/>
<dbReference type="GO" id="GO:0016757">
    <property type="term" value="F:glycosyltransferase activity"/>
    <property type="evidence" value="ECO:0007669"/>
    <property type="project" value="UniProtKB-KW"/>
</dbReference>
<keyword evidence="1" id="KW-0328">Glycosyltransferase</keyword>
<feature type="domain" description="Glycosyl transferase family 1" evidence="3">
    <location>
        <begin position="313"/>
        <end position="476"/>
    </location>
</feature>
<dbReference type="EMBL" id="DF237144">
    <property type="protein sequence ID" value="GAQ84579.1"/>
    <property type="molecule type" value="Genomic_DNA"/>
</dbReference>
<accession>A0A1Y1I585</accession>
<evidence type="ECO:0000313" key="4">
    <source>
        <dbReference type="EMBL" id="GAQ84579.1"/>
    </source>
</evidence>
<feature type="transmembrane region" description="Helical" evidence="2">
    <location>
        <begin position="17"/>
        <end position="39"/>
    </location>
</feature>
<keyword evidence="5" id="KW-1185">Reference proteome</keyword>
<evidence type="ECO:0000256" key="1">
    <source>
        <dbReference type="ARBA" id="ARBA00022676"/>
    </source>
</evidence>
<keyword evidence="2" id="KW-0812">Transmembrane</keyword>
<keyword evidence="2" id="KW-0472">Membrane</keyword>
<evidence type="ECO:0000313" key="5">
    <source>
        <dbReference type="Proteomes" id="UP000054558"/>
    </source>
</evidence>
<keyword evidence="1" id="KW-0808">Transferase</keyword>
<name>A0A1Y1I585_KLENI</name>
<gene>
    <name evidence="4" type="ORF">KFL_001950120</name>
</gene>
<dbReference type="SUPFAM" id="SSF53756">
    <property type="entry name" value="UDP-Glycosyltransferase/glycogen phosphorylase"/>
    <property type="match status" value="2"/>
</dbReference>
<reference evidence="4 5" key="1">
    <citation type="journal article" date="2014" name="Nat. Commun.">
        <title>Klebsormidium flaccidum genome reveals primary factors for plant terrestrial adaptation.</title>
        <authorList>
            <person name="Hori K."/>
            <person name="Maruyama F."/>
            <person name="Fujisawa T."/>
            <person name="Togashi T."/>
            <person name="Yamamoto N."/>
            <person name="Seo M."/>
            <person name="Sato S."/>
            <person name="Yamada T."/>
            <person name="Mori H."/>
            <person name="Tajima N."/>
            <person name="Moriyama T."/>
            <person name="Ikeuchi M."/>
            <person name="Watanabe M."/>
            <person name="Wada H."/>
            <person name="Kobayashi K."/>
            <person name="Saito M."/>
            <person name="Masuda T."/>
            <person name="Sasaki-Sekimoto Y."/>
            <person name="Mashiguchi K."/>
            <person name="Awai K."/>
            <person name="Shimojima M."/>
            <person name="Masuda S."/>
            <person name="Iwai M."/>
            <person name="Nobusawa T."/>
            <person name="Narise T."/>
            <person name="Kondo S."/>
            <person name="Saito H."/>
            <person name="Sato R."/>
            <person name="Murakawa M."/>
            <person name="Ihara Y."/>
            <person name="Oshima-Yamada Y."/>
            <person name="Ohtaka K."/>
            <person name="Satoh M."/>
            <person name="Sonobe K."/>
            <person name="Ishii M."/>
            <person name="Ohtani R."/>
            <person name="Kanamori-Sato M."/>
            <person name="Honoki R."/>
            <person name="Miyazaki D."/>
            <person name="Mochizuki H."/>
            <person name="Umetsu J."/>
            <person name="Higashi K."/>
            <person name="Shibata D."/>
            <person name="Kamiya Y."/>
            <person name="Sato N."/>
            <person name="Nakamura Y."/>
            <person name="Tabata S."/>
            <person name="Ida S."/>
            <person name="Kurokawa K."/>
            <person name="Ohta H."/>
        </authorList>
    </citation>
    <scope>NUCLEOTIDE SEQUENCE [LARGE SCALE GENOMIC DNA]</scope>
    <source>
        <strain evidence="4 5">NIES-2285</strain>
    </source>
</reference>
<evidence type="ECO:0000259" key="3">
    <source>
        <dbReference type="Pfam" id="PF00534"/>
    </source>
</evidence>
<dbReference type="Proteomes" id="UP000054558">
    <property type="component" value="Unassembled WGS sequence"/>
</dbReference>
<evidence type="ECO:0000256" key="2">
    <source>
        <dbReference type="SAM" id="Phobius"/>
    </source>
</evidence>
<dbReference type="STRING" id="105231.A0A1Y1I585"/>
<dbReference type="Gene3D" id="3.40.50.2000">
    <property type="entry name" value="Glycogen Phosphorylase B"/>
    <property type="match status" value="2"/>
</dbReference>
<dbReference type="InterPro" id="IPR018247">
    <property type="entry name" value="EF_Hand_1_Ca_BS"/>
</dbReference>
<dbReference type="PROSITE" id="PS00018">
    <property type="entry name" value="EF_HAND_1"/>
    <property type="match status" value="1"/>
</dbReference>
<dbReference type="PANTHER" id="PTHR46656">
    <property type="entry name" value="PUTATIVE-RELATED"/>
    <property type="match status" value="1"/>
</dbReference>
<keyword evidence="2" id="KW-1133">Transmembrane helix</keyword>
<dbReference type="InterPro" id="IPR001296">
    <property type="entry name" value="Glyco_trans_1"/>
</dbReference>
<dbReference type="AlphaFoldDB" id="A0A1Y1I585"/>
<dbReference type="CDD" id="cd03801">
    <property type="entry name" value="GT4_PimA-like"/>
    <property type="match status" value="1"/>
</dbReference>
<dbReference type="Pfam" id="PF00534">
    <property type="entry name" value="Glycos_transf_1"/>
    <property type="match status" value="2"/>
</dbReference>
<sequence>MAGPTAPSLFSSRPVKIFLAISSVLCLFFFWSVILSSMWTFEADLTDGAEGGEQVCHVLVISTYPPRRCGIGVFAENFINAMRSMGPEFSRRTGADRRCEYSVIAFDDPDSTAAYNASTVLGIINLDADVPSRAFWNASQYVIEHQKRTVKNLKSPDVLSIPKKDLPFTHMVMQLEFGLIKIKWQALDLVRWMTGTLDAIEGMPHLHTSIVVHSPYAYPCLEEKGFVRHLSYFSDAFIVMSWHAYHSMVSAYGVDKSKVFFIPHAVRKPRELAEIPRNIEGVSLPDARQGGLSLEQLDNLLALPQDDPRRPLLIFNNGLIHIHKGYDRVIRNLKAIIEQVPERPIVVLIQGREARTNEEKDIMKKHLQYAAELGVAQHIIWQDEYVESEEVDRRLYGSDVYMTPYDEITPTSGALLEAMAHGCAILSTAYRHATEVLSSDRGVLVPFEDDDAIAAGFVKLLKSREVREGYGNRAKSFVKNWTWERVALQYHALLAKLEIDAAEIWGKGLQLQTPGAAYVEELLLPVAPDPFYLDPAFDSHLYPPRDRDDSELATITPENNVVNSFRPSSAHWSENLVTTFNGLTLFSEKKLAEYEGGVLPKDLRMAPGVYVLFSDKDLQVNGKIAARSETGYLLSRVGIRWHYTWILADITMGLDLETFDPDPDHRVDLSEFVQIDRIEPEPGKEGAGWRERLVLRARQVWVTVVVHMNKEVTVTLSQPDRFSHPLGLLGQTVRCQWDRFSIDTECKKLFHDDIKSLVPDQWRMSLLDGNNIFSTNVKGQTWQLFGIRLNAFELDEEMMTGTLFDYYDTSDTDTVLKFRLEGPILDNCGFAMVNRQLWFGLSIRQQLRHNWRSTLPNPYNGDFEIEVEVIPSEDTVSVEQYEKAASPGSVLHMLIYTAYKKQIQQPEQTNSPVVSVFRNHWPPKFQFPNESLPAEVAAGNKIVWIHQQPWEFYGIPKAWVNWFANSVDALWVPSRHCEVGYRANSIPAHKINVVRHGVSFQKIQTVNPGMASGGALALPEMAKALQSKSFKFLFIGGALPRKGIDLLLRAFAETFSTHDDVSLIVHSIYGDEFKTHVMEALETQYDKYPEIVFLKQELTWVDMVLLYRSVDVYVCPYRNEGFGLTIVEAMANSLPIIITRGGPALEICEDDHTFWVEAEWTTCRDVKPCEANGTMIFGQELAVPASWFEPSLGSLSAAFRNAYRAPIPVLRRMGEAARRRAAELTWEPVYTELESTLSKYTVAGQAALVS</sequence>
<feature type="domain" description="Glycosyl transferase family 1" evidence="3">
    <location>
        <begin position="1025"/>
        <end position="1157"/>
    </location>
</feature>
<proteinExistence type="predicted"/>